<proteinExistence type="predicted"/>
<reference evidence="1 2" key="1">
    <citation type="submission" date="2018-11" db="EMBL/GenBank/DDBJ databases">
        <authorList>
            <consortium name="Pathogen Informatics"/>
        </authorList>
    </citation>
    <scope>NUCLEOTIDE SEQUENCE [LARGE SCALE GENOMIC DNA]</scope>
</reference>
<keyword evidence="2" id="KW-1185">Reference proteome</keyword>
<accession>A0A3P7NDK2</accession>
<sequence>MITKRDDMKLILMSATINLDLFKGYFEGAPVVQVGQLLYLCFCGSFSKSVNHL</sequence>
<dbReference type="InterPro" id="IPR027417">
    <property type="entry name" value="P-loop_NTPase"/>
</dbReference>
<name>A0A3P7NDK2_CYLGO</name>
<organism evidence="1 2">
    <name type="scientific">Cylicostephanus goldi</name>
    <name type="common">Nematode worm</name>
    <dbReference type="NCBI Taxonomy" id="71465"/>
    <lineage>
        <taxon>Eukaryota</taxon>
        <taxon>Metazoa</taxon>
        <taxon>Ecdysozoa</taxon>
        <taxon>Nematoda</taxon>
        <taxon>Chromadorea</taxon>
        <taxon>Rhabditida</taxon>
        <taxon>Rhabditina</taxon>
        <taxon>Rhabditomorpha</taxon>
        <taxon>Strongyloidea</taxon>
        <taxon>Strongylidae</taxon>
        <taxon>Cylicostephanus</taxon>
    </lineage>
</organism>
<dbReference type="Proteomes" id="UP000271889">
    <property type="component" value="Unassembled WGS sequence"/>
</dbReference>
<dbReference type="Gene3D" id="3.40.50.300">
    <property type="entry name" value="P-loop containing nucleotide triphosphate hydrolases"/>
    <property type="match status" value="1"/>
</dbReference>
<evidence type="ECO:0000313" key="2">
    <source>
        <dbReference type="Proteomes" id="UP000271889"/>
    </source>
</evidence>
<evidence type="ECO:0000313" key="1">
    <source>
        <dbReference type="EMBL" id="VDN38280.1"/>
    </source>
</evidence>
<protein>
    <recommendedName>
        <fullName evidence="3">Helicase ATP-binding domain-containing protein</fullName>
    </recommendedName>
</protein>
<gene>
    <name evidence="1" type="ORF">CGOC_LOCUS13681</name>
</gene>
<evidence type="ECO:0008006" key="3">
    <source>
        <dbReference type="Google" id="ProtNLM"/>
    </source>
</evidence>
<dbReference type="OrthoDB" id="3363059at2759"/>
<dbReference type="AlphaFoldDB" id="A0A3P7NDK2"/>
<dbReference type="EMBL" id="UYRV01133986">
    <property type="protein sequence ID" value="VDN38280.1"/>
    <property type="molecule type" value="Genomic_DNA"/>
</dbReference>